<reference evidence="4" key="1">
    <citation type="submission" date="2016-10" db="EMBL/GenBank/DDBJ databases">
        <authorList>
            <person name="Varghese N."/>
            <person name="Submissions S."/>
        </authorList>
    </citation>
    <scope>NUCLEOTIDE SEQUENCE [LARGE SCALE GENOMIC DNA]</scope>
    <source>
        <strain evidence="4">DSM 45079</strain>
    </source>
</reference>
<feature type="region of interest" description="Disordered" evidence="1">
    <location>
        <begin position="326"/>
        <end position="361"/>
    </location>
</feature>
<dbReference type="EMBL" id="LT629791">
    <property type="protein sequence ID" value="SDU87255.1"/>
    <property type="molecule type" value="Genomic_DNA"/>
</dbReference>
<feature type="domain" description="AbiEi antitoxin N-terminal" evidence="2">
    <location>
        <begin position="12"/>
        <end position="56"/>
    </location>
</feature>
<proteinExistence type="predicted"/>
<sequence>MGSRLTCLPPDVTELLRAGAGLIHTSAAAAGGVTAGRLSRLVDAGLLVRLGPGSYTSAEVLRRADPAERHTITARAFARRCGPDVYLTEWSAAATWRLPATHQYSMPPAVARPCAPGRGATSTPGGRILVSRLPEEHCRTVADVGVMSPAWAVCTLATTAPVIDALIAADSAVRSGADLDDALRQMGRWPGKGRARWVATHADPCAETPIETLGRFTCIEFGLPMPVANAWVGADQPEYRVDGLWPFHWAVFEADGAIKYDNRPDASRIVARQVEREWRLRRLGLDVARFGWNLAFRRRGDLAQRFQALLAANHARSAPVRWWKDVPGIGPAEPRPDDWPSPAPTSIELPAGWERPAGRPR</sequence>
<protein>
    <submittedName>
        <fullName evidence="3">Transcriptional regulator, AbiEi antitoxin, Type IV TA system</fullName>
    </submittedName>
</protein>
<accession>A0A1H2M2M7</accession>
<evidence type="ECO:0000256" key="1">
    <source>
        <dbReference type="SAM" id="MobiDB-lite"/>
    </source>
</evidence>
<dbReference type="AlphaFoldDB" id="A0A1H2M2M7"/>
<dbReference type="Pfam" id="PF13338">
    <property type="entry name" value="AbiEi_4"/>
    <property type="match status" value="1"/>
</dbReference>
<dbReference type="Proteomes" id="UP000182977">
    <property type="component" value="Chromosome I"/>
</dbReference>
<dbReference type="InterPro" id="IPR025159">
    <property type="entry name" value="AbiEi_N"/>
</dbReference>
<evidence type="ECO:0000313" key="3">
    <source>
        <dbReference type="EMBL" id="SDU87255.1"/>
    </source>
</evidence>
<keyword evidence="4" id="KW-1185">Reference proteome</keyword>
<evidence type="ECO:0000259" key="2">
    <source>
        <dbReference type="Pfam" id="PF13338"/>
    </source>
</evidence>
<gene>
    <name evidence="3" type="ORF">SAMN04488563_6974</name>
</gene>
<organism evidence="3 4">
    <name type="scientific">Jiangella alkaliphila</name>
    <dbReference type="NCBI Taxonomy" id="419479"/>
    <lineage>
        <taxon>Bacteria</taxon>
        <taxon>Bacillati</taxon>
        <taxon>Actinomycetota</taxon>
        <taxon>Actinomycetes</taxon>
        <taxon>Jiangellales</taxon>
        <taxon>Jiangellaceae</taxon>
        <taxon>Jiangella</taxon>
    </lineage>
</organism>
<name>A0A1H2M2M7_9ACTN</name>
<evidence type="ECO:0000313" key="4">
    <source>
        <dbReference type="Proteomes" id="UP000182977"/>
    </source>
</evidence>